<dbReference type="PRINTS" id="PR00909">
    <property type="entry name" value="SPERMDNBNDNG"/>
</dbReference>
<dbReference type="Pfam" id="PF13416">
    <property type="entry name" value="SBP_bac_8"/>
    <property type="match status" value="1"/>
</dbReference>
<evidence type="ECO:0000313" key="6">
    <source>
        <dbReference type="EMBL" id="MBL4917567.1"/>
    </source>
</evidence>
<evidence type="ECO:0000256" key="1">
    <source>
        <dbReference type="ARBA" id="ARBA00004418"/>
    </source>
</evidence>
<reference evidence="6" key="1">
    <citation type="submission" date="2021-01" db="EMBL/GenBank/DDBJ databases">
        <title>Tabrizicola alba sp. nov. a motile alkaliphilic bacterium isolated from a soda lake.</title>
        <authorList>
            <person name="Szuroczki S."/>
            <person name="Abbaszade G."/>
            <person name="Schumann P."/>
            <person name="Toth E."/>
        </authorList>
    </citation>
    <scope>NUCLEOTIDE SEQUENCE</scope>
    <source>
        <strain evidence="6">DMG-N-6</strain>
    </source>
</reference>
<keyword evidence="4" id="KW-0574">Periplasm</keyword>
<dbReference type="EMBL" id="JAESVN010000003">
    <property type="protein sequence ID" value="MBL4917567.1"/>
    <property type="molecule type" value="Genomic_DNA"/>
</dbReference>
<feature type="chain" id="PRO_5035450591" evidence="5">
    <location>
        <begin position="24"/>
        <end position="350"/>
    </location>
</feature>
<evidence type="ECO:0000256" key="3">
    <source>
        <dbReference type="ARBA" id="ARBA00022729"/>
    </source>
</evidence>
<evidence type="ECO:0000256" key="4">
    <source>
        <dbReference type="ARBA" id="ARBA00022764"/>
    </source>
</evidence>
<sequence>MKTRTRLLTGCALALALPFAAQAADPELIVFDWAGFEDESLIAGYVEKHGQMPTYTFFGDDDEAFQKVASGFRADVVHPCSQMVSKYRDAGLIEPWDVSRIPEWGNIAERFKDSEIFVDGDTVWYIPTDYAYTAIAYNTEAVPEEDIASLQVFHDPKYAGRISLPDNTDDVWALALLATGVSDWSDVTEDQFQAAATWLRAAHPNVVAYWADPSELSQLMAGGQVQVAWSWNDSIALMREEGFPVGFKRDAAEGASSWFCGYVNVKDSPGSEDKAYDFINAWMDHGSARGLVDGFGYAHANDAALATIPAEDLVAADVSPVDSTLLAQVPIDNAMRDRMLQEFENIKAGF</sequence>
<evidence type="ECO:0000256" key="2">
    <source>
        <dbReference type="ARBA" id="ARBA00022448"/>
    </source>
</evidence>
<dbReference type="RefSeq" id="WP_202688470.1">
    <property type="nucleotide sequence ID" value="NZ_JAESVN010000003.1"/>
</dbReference>
<dbReference type="AlphaFoldDB" id="A0A8K0Y166"/>
<keyword evidence="3 5" id="KW-0732">Signal</keyword>
<dbReference type="PANTHER" id="PTHR30222:SF17">
    <property type="entry name" value="SPERMIDINE_PUTRESCINE-BINDING PERIPLASMIC PROTEIN"/>
    <property type="match status" value="1"/>
</dbReference>
<name>A0A8K0Y166_9RHOB</name>
<dbReference type="InterPro" id="IPR001188">
    <property type="entry name" value="Sperm_putr-bd"/>
</dbReference>
<dbReference type="Gene3D" id="3.40.190.10">
    <property type="entry name" value="Periplasmic binding protein-like II"/>
    <property type="match status" value="2"/>
</dbReference>
<evidence type="ECO:0000256" key="5">
    <source>
        <dbReference type="SAM" id="SignalP"/>
    </source>
</evidence>
<organism evidence="6 7">
    <name type="scientific">Szabonella alba</name>
    <dbReference type="NCBI Taxonomy" id="2804194"/>
    <lineage>
        <taxon>Bacteria</taxon>
        <taxon>Pseudomonadati</taxon>
        <taxon>Pseudomonadota</taxon>
        <taxon>Alphaproteobacteria</taxon>
        <taxon>Rhodobacterales</taxon>
        <taxon>Paracoccaceae</taxon>
        <taxon>Szabonella</taxon>
    </lineage>
</organism>
<dbReference type="GO" id="GO:0042597">
    <property type="term" value="C:periplasmic space"/>
    <property type="evidence" value="ECO:0007669"/>
    <property type="project" value="UniProtKB-SubCell"/>
</dbReference>
<comment type="subcellular location">
    <subcellularLocation>
        <location evidence="1">Periplasm</location>
    </subcellularLocation>
</comment>
<dbReference type="PANTHER" id="PTHR30222">
    <property type="entry name" value="SPERMIDINE/PUTRESCINE-BINDING PERIPLASMIC PROTEIN"/>
    <property type="match status" value="1"/>
</dbReference>
<evidence type="ECO:0000313" key="7">
    <source>
        <dbReference type="Proteomes" id="UP000648908"/>
    </source>
</evidence>
<gene>
    <name evidence="6" type="ORF">JL811_10065</name>
</gene>
<dbReference type="GO" id="GO:0019808">
    <property type="term" value="F:polyamine binding"/>
    <property type="evidence" value="ECO:0007669"/>
    <property type="project" value="InterPro"/>
</dbReference>
<dbReference type="GO" id="GO:0015846">
    <property type="term" value="P:polyamine transport"/>
    <property type="evidence" value="ECO:0007669"/>
    <property type="project" value="InterPro"/>
</dbReference>
<dbReference type="SUPFAM" id="SSF53850">
    <property type="entry name" value="Periplasmic binding protein-like II"/>
    <property type="match status" value="1"/>
</dbReference>
<accession>A0A8K0Y166</accession>
<comment type="caution">
    <text evidence="6">The sequence shown here is derived from an EMBL/GenBank/DDBJ whole genome shotgun (WGS) entry which is preliminary data.</text>
</comment>
<dbReference type="Proteomes" id="UP000648908">
    <property type="component" value="Unassembled WGS sequence"/>
</dbReference>
<keyword evidence="2" id="KW-0813">Transport</keyword>
<keyword evidence="7" id="KW-1185">Reference proteome</keyword>
<dbReference type="InterPro" id="IPR006059">
    <property type="entry name" value="SBP"/>
</dbReference>
<proteinExistence type="predicted"/>
<feature type="signal peptide" evidence="5">
    <location>
        <begin position="1"/>
        <end position="23"/>
    </location>
</feature>
<protein>
    <submittedName>
        <fullName evidence="6">Extracellular solute-binding protein</fullName>
    </submittedName>
</protein>